<dbReference type="AlphaFoldDB" id="A0AAE0F1E3"/>
<dbReference type="EMBL" id="LGRX02028008">
    <property type="protein sequence ID" value="KAK3248511.1"/>
    <property type="molecule type" value="Genomic_DNA"/>
</dbReference>
<proteinExistence type="predicted"/>
<sequence>MQGDASSAQDPREDLGPHFDDNGNAEDDYDSDKSDDSDDDEYEQLMLLTMLAKGFDDPITPAIQQFLSISAISIPDNETQTAEMNTAELPPLTRNKRKLTSRVTNSTFAPQDDNATHSKRTYREFPATPKYAELRADAMSTRVGLSTWITNVRLTPNEFDILLDMQLDEEEYNIEALDRTLRDLIEEPYNFANEHTDYENSLRETRKRKYSTEEMLYIYLAVMSSSHTDWRAFTMGWKCDPSTIQRIYYHVQRSWKVEKNRVELGLGLTCGLLLQNFVWRHREGHAHEGGYPRGAAHFRGEWEEWERRMMEENAADFFCADPLTDLDPALGVLHEGDMQDWLDDEGGHGEEEDDDV</sequence>
<protein>
    <submittedName>
        <fullName evidence="2">Uncharacterized protein</fullName>
    </submittedName>
</protein>
<comment type="caution">
    <text evidence="2">The sequence shown here is derived from an EMBL/GenBank/DDBJ whole genome shotgun (WGS) entry which is preliminary data.</text>
</comment>
<feature type="compositionally biased region" description="Basic and acidic residues" evidence="1">
    <location>
        <begin position="10"/>
        <end position="21"/>
    </location>
</feature>
<keyword evidence="3" id="KW-1185">Reference proteome</keyword>
<accession>A0AAE0F1E3</accession>
<feature type="compositionally biased region" description="Acidic residues" evidence="1">
    <location>
        <begin position="23"/>
        <end position="39"/>
    </location>
</feature>
<organism evidence="2 3">
    <name type="scientific">Cymbomonas tetramitiformis</name>
    <dbReference type="NCBI Taxonomy" id="36881"/>
    <lineage>
        <taxon>Eukaryota</taxon>
        <taxon>Viridiplantae</taxon>
        <taxon>Chlorophyta</taxon>
        <taxon>Pyramimonadophyceae</taxon>
        <taxon>Pyramimonadales</taxon>
        <taxon>Pyramimonadaceae</taxon>
        <taxon>Cymbomonas</taxon>
    </lineage>
</organism>
<reference evidence="2 3" key="1">
    <citation type="journal article" date="2015" name="Genome Biol. Evol.">
        <title>Comparative Genomics of a Bacterivorous Green Alga Reveals Evolutionary Causalities and Consequences of Phago-Mixotrophic Mode of Nutrition.</title>
        <authorList>
            <person name="Burns J.A."/>
            <person name="Paasch A."/>
            <person name="Narechania A."/>
            <person name="Kim E."/>
        </authorList>
    </citation>
    <scope>NUCLEOTIDE SEQUENCE [LARGE SCALE GENOMIC DNA]</scope>
    <source>
        <strain evidence="2 3">PLY_AMNH</strain>
    </source>
</reference>
<gene>
    <name evidence="2" type="ORF">CYMTET_42023</name>
</gene>
<feature type="region of interest" description="Disordered" evidence="1">
    <location>
        <begin position="1"/>
        <end position="39"/>
    </location>
</feature>
<dbReference type="Proteomes" id="UP001190700">
    <property type="component" value="Unassembled WGS sequence"/>
</dbReference>
<evidence type="ECO:0000313" key="2">
    <source>
        <dbReference type="EMBL" id="KAK3248511.1"/>
    </source>
</evidence>
<evidence type="ECO:0000256" key="1">
    <source>
        <dbReference type="SAM" id="MobiDB-lite"/>
    </source>
</evidence>
<evidence type="ECO:0000313" key="3">
    <source>
        <dbReference type="Proteomes" id="UP001190700"/>
    </source>
</evidence>
<name>A0AAE0F1E3_9CHLO</name>